<dbReference type="Proteomes" id="UP000030652">
    <property type="component" value="Unassembled WGS sequence"/>
</dbReference>
<accession>A0A0B0EPS2</accession>
<gene>
    <name evidence="1" type="ORF">SCABRO_01062</name>
</gene>
<protein>
    <recommendedName>
        <fullName evidence="3">Resolvase/invertase-type recombinase catalytic domain-containing protein</fullName>
    </recommendedName>
</protein>
<evidence type="ECO:0008006" key="3">
    <source>
        <dbReference type="Google" id="ProtNLM"/>
    </source>
</evidence>
<evidence type="ECO:0000313" key="2">
    <source>
        <dbReference type="Proteomes" id="UP000030652"/>
    </source>
</evidence>
<organism evidence="1 2">
    <name type="scientific">Candidatus Scalindua brodae</name>
    <dbReference type="NCBI Taxonomy" id="237368"/>
    <lineage>
        <taxon>Bacteria</taxon>
        <taxon>Pseudomonadati</taxon>
        <taxon>Planctomycetota</taxon>
        <taxon>Candidatus Brocadiia</taxon>
        <taxon>Candidatus Brocadiales</taxon>
        <taxon>Candidatus Scalinduaceae</taxon>
        <taxon>Candidatus Scalindua</taxon>
    </lineage>
</organism>
<sequence>MNRSKSIVYLRVAVTTSTSDKRLRQELGIQDKNMLSYM</sequence>
<dbReference type="EMBL" id="JRYO01000071">
    <property type="protein sequence ID" value="KHE93143.1"/>
    <property type="molecule type" value="Genomic_DNA"/>
</dbReference>
<reference evidence="1 2" key="1">
    <citation type="submission" date="2014-10" db="EMBL/GenBank/DDBJ databases">
        <title>Draft genome of anammox bacterium scalindua brodae, obtained using differential coverage binning of sequence data from two enrichment reactors.</title>
        <authorList>
            <person name="Speth D.R."/>
            <person name="Russ L."/>
            <person name="Kartal B."/>
            <person name="Op den Camp H.J."/>
            <person name="Dutilh B.E."/>
            <person name="Jetten M.S."/>
        </authorList>
    </citation>
    <scope>NUCLEOTIDE SEQUENCE [LARGE SCALE GENOMIC DNA]</scope>
    <source>
        <strain evidence="1">RU1</strain>
    </source>
</reference>
<comment type="caution">
    <text evidence="1">The sequence shown here is derived from an EMBL/GenBank/DDBJ whole genome shotgun (WGS) entry which is preliminary data.</text>
</comment>
<proteinExistence type="predicted"/>
<evidence type="ECO:0000313" key="1">
    <source>
        <dbReference type="EMBL" id="KHE93143.1"/>
    </source>
</evidence>
<name>A0A0B0EPS2_9BACT</name>
<dbReference type="AlphaFoldDB" id="A0A0B0EPS2"/>